<keyword evidence="1" id="KW-1185">Reference proteome</keyword>
<evidence type="ECO:0000313" key="2">
    <source>
        <dbReference type="RefSeq" id="XP_075087583.1"/>
    </source>
</evidence>
<sequence>MKPIFTSDTIPSCSKPGMHKDSHSISKLKPKIRIIHIIAPQIIKTDVENFRELVQRLTGKHAAEGKGSNKKRRCHTKKEMINPQRNMKEESEEINYRAENASNGFLSRYGIDEGFIQDFGEFPVFPFKSTQINMFGEMPLC</sequence>
<reference evidence="1" key="1">
    <citation type="journal article" date="2014" name="Nat. Commun.">
        <title>The tobacco genome sequence and its comparison with those of tomato and potato.</title>
        <authorList>
            <person name="Sierro N."/>
            <person name="Battey J.N."/>
            <person name="Ouadi S."/>
            <person name="Bakaher N."/>
            <person name="Bovet L."/>
            <person name="Willig A."/>
            <person name="Goepfert S."/>
            <person name="Peitsch M.C."/>
            <person name="Ivanov N.V."/>
        </authorList>
    </citation>
    <scope>NUCLEOTIDE SEQUENCE [LARGE SCALE GENOMIC DNA]</scope>
</reference>
<name>A0AC58SRI8_TOBAC</name>
<proteinExistence type="predicted"/>
<accession>A0AC58SRI8</accession>
<reference evidence="2" key="2">
    <citation type="submission" date="2025-08" db="UniProtKB">
        <authorList>
            <consortium name="RefSeq"/>
        </authorList>
    </citation>
    <scope>IDENTIFICATION</scope>
    <source>
        <tissue evidence="2">Leaf</tissue>
    </source>
</reference>
<dbReference type="RefSeq" id="XP_075087583.1">
    <property type="nucleotide sequence ID" value="XM_075231482.1"/>
</dbReference>
<gene>
    <name evidence="2" type="primary">LOC142169597</name>
</gene>
<protein>
    <submittedName>
        <fullName evidence="2">VQ motif-containing protein 25-like</fullName>
    </submittedName>
</protein>
<dbReference type="Proteomes" id="UP000790787">
    <property type="component" value="Chromosome 15"/>
</dbReference>
<organism evidence="1 2">
    <name type="scientific">Nicotiana tabacum</name>
    <name type="common">Common tobacco</name>
    <dbReference type="NCBI Taxonomy" id="4097"/>
    <lineage>
        <taxon>Eukaryota</taxon>
        <taxon>Viridiplantae</taxon>
        <taxon>Streptophyta</taxon>
        <taxon>Embryophyta</taxon>
        <taxon>Tracheophyta</taxon>
        <taxon>Spermatophyta</taxon>
        <taxon>Magnoliopsida</taxon>
        <taxon>eudicotyledons</taxon>
        <taxon>Gunneridae</taxon>
        <taxon>Pentapetalae</taxon>
        <taxon>asterids</taxon>
        <taxon>lamiids</taxon>
        <taxon>Solanales</taxon>
        <taxon>Solanaceae</taxon>
        <taxon>Nicotianoideae</taxon>
        <taxon>Nicotianeae</taxon>
        <taxon>Nicotiana</taxon>
    </lineage>
</organism>
<evidence type="ECO:0000313" key="1">
    <source>
        <dbReference type="Proteomes" id="UP000790787"/>
    </source>
</evidence>